<accession>A0A7D3XFH1</accession>
<dbReference type="KEGG" id="ttz:FHG85_03645"/>
<dbReference type="Gene3D" id="3.30.930.10">
    <property type="entry name" value="Bira Bifunctional Protein, Domain 2"/>
    <property type="match status" value="1"/>
</dbReference>
<dbReference type="PANTHER" id="PTHR12561">
    <property type="entry name" value="LIPOATE-PROTEIN LIGASE"/>
    <property type="match status" value="1"/>
</dbReference>
<dbReference type="Pfam" id="PF21948">
    <property type="entry name" value="LplA-B_cat"/>
    <property type="match status" value="1"/>
</dbReference>
<dbReference type="GO" id="GO:0005737">
    <property type="term" value="C:cytoplasm"/>
    <property type="evidence" value="ECO:0007669"/>
    <property type="project" value="TreeGrafter"/>
</dbReference>
<evidence type="ECO:0000256" key="1">
    <source>
        <dbReference type="ARBA" id="ARBA00005085"/>
    </source>
</evidence>
<dbReference type="Proteomes" id="UP000500961">
    <property type="component" value="Chromosome"/>
</dbReference>
<dbReference type="RefSeq" id="WP_173073090.1">
    <property type="nucleotide sequence ID" value="NZ_CP041345.1"/>
</dbReference>
<dbReference type="PANTHER" id="PTHR12561:SF3">
    <property type="entry name" value="LIPOYLTRANSFERASE 1, MITOCHONDRIAL"/>
    <property type="match status" value="1"/>
</dbReference>
<dbReference type="PROSITE" id="PS51733">
    <property type="entry name" value="BPL_LPL_CATALYTIC"/>
    <property type="match status" value="1"/>
</dbReference>
<comment type="pathway">
    <text evidence="1">Protein modification; protein lipoylation via exogenous pathway; protein N(6)-(lipoyl)lysine from lipoate: step 2/2.</text>
</comment>
<organism evidence="3 4">
    <name type="scientific">Tenuifilum thalassicum</name>
    <dbReference type="NCBI Taxonomy" id="2590900"/>
    <lineage>
        <taxon>Bacteria</taxon>
        <taxon>Pseudomonadati</taxon>
        <taxon>Bacteroidota</taxon>
        <taxon>Bacteroidia</taxon>
        <taxon>Bacteroidales</taxon>
        <taxon>Tenuifilaceae</taxon>
        <taxon>Tenuifilum</taxon>
    </lineage>
</organism>
<dbReference type="InterPro" id="IPR004143">
    <property type="entry name" value="BPL_LPL_catalytic"/>
</dbReference>
<proteinExistence type="predicted"/>
<dbReference type="GO" id="GO:0016874">
    <property type="term" value="F:ligase activity"/>
    <property type="evidence" value="ECO:0007669"/>
    <property type="project" value="UniProtKB-KW"/>
</dbReference>
<evidence type="ECO:0000259" key="2">
    <source>
        <dbReference type="PROSITE" id="PS51733"/>
    </source>
</evidence>
<dbReference type="CDD" id="cd16443">
    <property type="entry name" value="LplA"/>
    <property type="match status" value="1"/>
</dbReference>
<gene>
    <name evidence="3" type="ORF">FHG85_03645</name>
</gene>
<dbReference type="GO" id="GO:0009249">
    <property type="term" value="P:protein lipoylation"/>
    <property type="evidence" value="ECO:0007669"/>
    <property type="project" value="InterPro"/>
</dbReference>
<sequence length="314" mass="35927">MKIFLQESTDPYFNIATEEHLLKNYNEEFVILYRNYPSVIVGKHQNTMAEVNHKFIKENGIQVVRRISGGGAVYHDLGNVNFSFIHNGETGNLINFQKYTSPVIDFLKSLSLDATLGPKNEISINGLKVSGNAEHVYKNRVLHHGTLLYETNLYNLEQSLKSNENNYNDKAVRSNRSKTENIKELLSNKLSCEAFTSLLANHLMEWYGITSNHKLNQNDVKAINELIESKYKKFEWNYGYNSNYEYITKINGNPVKIIIQDGIISEIQLNNSEINNSSLKKLFANLIGKEHTLESVEKILSDFQINGLKSENLI</sequence>
<dbReference type="InterPro" id="IPR045864">
    <property type="entry name" value="aa-tRNA-synth_II/BPL/LPL"/>
</dbReference>
<evidence type="ECO:0000313" key="3">
    <source>
        <dbReference type="EMBL" id="QKG79397.1"/>
    </source>
</evidence>
<dbReference type="GO" id="GO:0017118">
    <property type="term" value="F:lipoyltransferase activity"/>
    <property type="evidence" value="ECO:0007669"/>
    <property type="project" value="TreeGrafter"/>
</dbReference>
<keyword evidence="3" id="KW-0436">Ligase</keyword>
<keyword evidence="4" id="KW-1185">Reference proteome</keyword>
<evidence type="ECO:0000313" key="4">
    <source>
        <dbReference type="Proteomes" id="UP000500961"/>
    </source>
</evidence>
<dbReference type="SUPFAM" id="SSF55681">
    <property type="entry name" value="Class II aaRS and biotin synthetases"/>
    <property type="match status" value="1"/>
</dbReference>
<dbReference type="NCBIfam" id="TIGR00545">
    <property type="entry name" value="lipoyltrans"/>
    <property type="match status" value="1"/>
</dbReference>
<dbReference type="AlphaFoldDB" id="A0A7D3XFH1"/>
<reference evidence="3 4" key="1">
    <citation type="submission" date="2019-07" db="EMBL/GenBank/DDBJ databases">
        <title>Thalassofilum flectens gen. nov., sp. nov., a novel moderate thermophilic anaerobe from a shallow sea hot spring in Kunashir Island (Russia), representing a new family in the order Bacteroidales, and proposal of Thalassofilacea fam. nov.</title>
        <authorList>
            <person name="Kochetkova T.V."/>
            <person name="Podosokorskaya O.A."/>
            <person name="Novikov A."/>
            <person name="Elcheninov A.G."/>
            <person name="Toshchakov S.V."/>
            <person name="Kublanov I.V."/>
        </authorList>
    </citation>
    <scope>NUCLEOTIDE SEQUENCE [LARGE SCALE GENOMIC DNA]</scope>
    <source>
        <strain evidence="3 4">38-H</strain>
    </source>
</reference>
<dbReference type="UniPathway" id="UPA00537">
    <property type="reaction ID" value="UER00595"/>
</dbReference>
<name>A0A7D3XFH1_9BACT</name>
<protein>
    <submittedName>
        <fullName evidence="3">Lipoate--protein ligase family protein</fullName>
    </submittedName>
</protein>
<feature type="domain" description="BPL/LPL catalytic" evidence="2">
    <location>
        <begin position="24"/>
        <end position="211"/>
    </location>
</feature>
<dbReference type="InterPro" id="IPR004562">
    <property type="entry name" value="LipoylTrfase_LipoateP_Ligase"/>
</dbReference>
<dbReference type="EMBL" id="CP041345">
    <property type="protein sequence ID" value="QKG79397.1"/>
    <property type="molecule type" value="Genomic_DNA"/>
</dbReference>